<protein>
    <submittedName>
        <fullName evidence="1">15774_t:CDS:1</fullName>
    </submittedName>
</protein>
<comment type="caution">
    <text evidence="1">The sequence shown here is derived from an EMBL/GenBank/DDBJ whole genome shotgun (WGS) entry which is preliminary data.</text>
</comment>
<dbReference type="EMBL" id="CAJVPW010051052">
    <property type="protein sequence ID" value="CAG8765798.1"/>
    <property type="molecule type" value="Genomic_DNA"/>
</dbReference>
<sequence length="97" mass="11334">MSLLEPILMESWNKPIHHVVTILRNLITKEIVDDINLDSKEWLERLWRVRIKEHYIIDTITALTAITSVIFYSSTPCQDPGNNIDVNLEFHHQILGN</sequence>
<evidence type="ECO:0000313" key="2">
    <source>
        <dbReference type="Proteomes" id="UP000789366"/>
    </source>
</evidence>
<dbReference type="Proteomes" id="UP000789366">
    <property type="component" value="Unassembled WGS sequence"/>
</dbReference>
<gene>
    <name evidence="1" type="ORF">SPELUC_LOCUS15440</name>
</gene>
<feature type="non-terminal residue" evidence="1">
    <location>
        <position position="97"/>
    </location>
</feature>
<reference evidence="1" key="1">
    <citation type="submission" date="2021-06" db="EMBL/GenBank/DDBJ databases">
        <authorList>
            <person name="Kallberg Y."/>
            <person name="Tangrot J."/>
            <person name="Rosling A."/>
        </authorList>
    </citation>
    <scope>NUCLEOTIDE SEQUENCE</scope>
    <source>
        <strain evidence="1">28 12/20/2015</strain>
    </source>
</reference>
<keyword evidence="2" id="KW-1185">Reference proteome</keyword>
<proteinExistence type="predicted"/>
<evidence type="ECO:0000313" key="1">
    <source>
        <dbReference type="EMBL" id="CAG8765798.1"/>
    </source>
</evidence>
<organism evidence="1 2">
    <name type="scientific">Cetraspora pellucida</name>
    <dbReference type="NCBI Taxonomy" id="1433469"/>
    <lineage>
        <taxon>Eukaryota</taxon>
        <taxon>Fungi</taxon>
        <taxon>Fungi incertae sedis</taxon>
        <taxon>Mucoromycota</taxon>
        <taxon>Glomeromycotina</taxon>
        <taxon>Glomeromycetes</taxon>
        <taxon>Diversisporales</taxon>
        <taxon>Gigasporaceae</taxon>
        <taxon>Cetraspora</taxon>
    </lineage>
</organism>
<accession>A0ACA9QVA5</accession>
<name>A0ACA9QVA5_9GLOM</name>